<evidence type="ECO:0000256" key="7">
    <source>
        <dbReference type="ARBA" id="ARBA00022502"/>
    </source>
</evidence>
<dbReference type="GO" id="GO:0005789">
    <property type="term" value="C:endoplasmic reticulum membrane"/>
    <property type="evidence" value="ECO:0007669"/>
    <property type="project" value="UniProtKB-SubCell"/>
</dbReference>
<dbReference type="GeneID" id="106669990"/>
<dbReference type="InterPro" id="IPR017852">
    <property type="entry name" value="GPI_EtnP_transferase_1_C"/>
</dbReference>
<evidence type="ECO:0000256" key="5">
    <source>
        <dbReference type="ARBA" id="ARBA00008779"/>
    </source>
</evidence>
<evidence type="ECO:0000256" key="14">
    <source>
        <dbReference type="RuleBase" id="RU367138"/>
    </source>
</evidence>
<dbReference type="GO" id="GO:0006506">
    <property type="term" value="P:GPI anchor biosynthetic process"/>
    <property type="evidence" value="ECO:0007669"/>
    <property type="project" value="UniProtKB-UniPathway"/>
</dbReference>
<keyword evidence="12 14" id="KW-0472">Membrane</keyword>
<feature type="transmembrane region" description="Helical" evidence="14">
    <location>
        <begin position="766"/>
        <end position="783"/>
    </location>
</feature>
<dbReference type="InterPro" id="IPR037671">
    <property type="entry name" value="PIGN_N"/>
</dbReference>
<evidence type="ECO:0000256" key="4">
    <source>
        <dbReference type="ARBA" id="ARBA00008400"/>
    </source>
</evidence>
<dbReference type="Pfam" id="PF04987">
    <property type="entry name" value="PigN"/>
    <property type="match status" value="1"/>
</dbReference>
<dbReference type="Pfam" id="PF00884">
    <property type="entry name" value="Sulfatase"/>
    <property type="match status" value="1"/>
</dbReference>
<feature type="transmembrane region" description="Helical" evidence="14">
    <location>
        <begin position="638"/>
        <end position="658"/>
    </location>
</feature>
<keyword evidence="7 14" id="KW-0337">GPI-anchor biosynthesis</keyword>
<dbReference type="AlphaFoldDB" id="A0A8I6S3P1"/>
<dbReference type="Gene3D" id="3.40.720.10">
    <property type="entry name" value="Alkaline Phosphatase, subunit A"/>
    <property type="match status" value="1"/>
</dbReference>
<evidence type="ECO:0000256" key="12">
    <source>
        <dbReference type="ARBA" id="ARBA00023136"/>
    </source>
</evidence>
<dbReference type="PANTHER" id="PTHR12250">
    <property type="entry name" value="PHOSPHATIDYLINOSITOL GLYCAN, CLASS N"/>
    <property type="match status" value="1"/>
</dbReference>
<keyword evidence="13" id="KW-0325">Glycoprotein</keyword>
<dbReference type="PANTHER" id="PTHR12250:SF0">
    <property type="entry name" value="GPI ETHANOLAMINE PHOSPHATE TRANSFERASE 1"/>
    <property type="match status" value="1"/>
</dbReference>
<dbReference type="GO" id="GO:0051377">
    <property type="term" value="F:mannose-ethanolamine phosphotransferase activity"/>
    <property type="evidence" value="ECO:0007669"/>
    <property type="project" value="UniProtKB-UniRule"/>
</dbReference>
<feature type="transmembrane region" description="Helical" evidence="14">
    <location>
        <begin position="439"/>
        <end position="460"/>
    </location>
</feature>
<feature type="transmembrane region" description="Helical" evidence="14">
    <location>
        <begin position="609"/>
        <end position="626"/>
    </location>
</feature>
<comment type="pathway">
    <text evidence="3 14">Glycolipid biosynthesis; glycosylphosphatidylinositol-anchor biosynthesis.</text>
</comment>
<evidence type="ECO:0000256" key="1">
    <source>
        <dbReference type="ARBA" id="ARBA00001913"/>
    </source>
</evidence>
<dbReference type="RefSeq" id="XP_014255430.1">
    <property type="nucleotide sequence ID" value="XM_014399944.2"/>
</dbReference>
<comment type="similarity">
    <text evidence="4 14">Belongs to the PIGG/PIGN/PIGO family. PIGN subfamily.</text>
</comment>
<comment type="similarity">
    <text evidence="5">Belongs to the sulfatase family.</text>
</comment>
<dbReference type="InterPro" id="IPR007070">
    <property type="entry name" value="GPI_EtnP_transferase_1"/>
</dbReference>
<proteinExistence type="inferred from homology"/>
<evidence type="ECO:0000259" key="15">
    <source>
        <dbReference type="Pfam" id="PF00884"/>
    </source>
</evidence>
<comment type="function">
    <text evidence="14">Ethanolamine phosphate transferase involved in glycosylphosphatidylinositol-anchor biosynthesis. Transfers ethanolamine phosphate to the first alpha-1,4-linked mannose of the glycosylphosphatidylinositol precursor of GPI-anchor.</text>
</comment>
<feature type="transmembrane region" description="Helical" evidence="14">
    <location>
        <begin position="871"/>
        <end position="896"/>
    </location>
</feature>
<keyword evidence="9 14" id="KW-0812">Transmembrane</keyword>
<sequence length="919" mass="105018">MYKLYGVVFTLHLVFLIAVFDIYFKSPLLEGLQSVENNVGTDVERLVLFVGDGLRADTFFSYENNRTNVPFLREKIVKGKAAWGISYLRVPTESRPGHVALIAGIYEDPSAVFRGWKENPYPFDSVFNRSRLSFSWGSPDIVTLFKDESQDHIFYEAYTPQQQDFSGKNNASHSLNIWVYEKVQLFFLRASRNETLGQLIRQNKIIFFLHFLGIDVAGHSAKPHSQEYISNVRGTDDIVKKVEKIIEDFYNDNKTAYVFTSDHGMTSWGSHGDGSPTETETPFVAWGAGVQPSTCNLHKPKDVFFSSGLPRHCRHDIKQADAAVLMSILLGVSIPTNSMGKLPVDYLKMSNSKKFDAYTLNALQLLEQLNKRHDILKNSVAPWLFKEYSLTRHNQEQMLSLAGFKSKANKTKLAMLDLEKIIQLALEGIKFYETYFQNYLLFLVTMSYLGLMACIVTELLQDNGGNYCFNNALVVNRFFMGVLLVILFLFAVNTLPMYYLPYNLIPLFLWWYAILQASTINMSLSKMLKSSNLYNLLLYIGGTEIMLLSFYNRGFLTFGMVALSLWPLSNKDFRTIPRVYSSAWTMTCWVLAIFPLLPTVKTSEIHIEFIAITGLLWFLFGLTILSGKIIKVYQLARLVVGIQVIFIIPTVCNIYSVFSSIESGHGLQSFNQLLSICLVYVYIGTLIAGPVTVLGKFIGTCFSLGITFLLFCTSHEALFPLVLSLNLMVWMVLEYYLNMKNCTSNNYKETVLNIAVLIRSHDFRKAFFFIFYIVFSFFAIGNIDSLNSFDVNWVRCFLTVFAPFTMMVLILVKTIIPLLLVSCAFRFVVVITRANTRSIFLVSLLFCEIMCLHFLFMVTNEGSWLEIGKSLSHYVIMEVMVLILIILYQVACYFTVQDKVCKKLNKNIRLHVLPKWHDD</sequence>
<feature type="transmembrane region" description="Helical" evidence="14">
    <location>
        <begin position="717"/>
        <end position="737"/>
    </location>
</feature>
<feature type="transmembrane region" description="Helical" evidence="14">
    <location>
        <begin position="803"/>
        <end position="827"/>
    </location>
</feature>
<evidence type="ECO:0000256" key="8">
    <source>
        <dbReference type="ARBA" id="ARBA00022679"/>
    </source>
</evidence>
<dbReference type="Proteomes" id="UP000494040">
    <property type="component" value="Unassembled WGS sequence"/>
</dbReference>
<evidence type="ECO:0000256" key="13">
    <source>
        <dbReference type="ARBA" id="ARBA00023180"/>
    </source>
</evidence>
<feature type="transmembrane region" description="Helical" evidence="14">
    <location>
        <begin position="536"/>
        <end position="566"/>
    </location>
</feature>
<evidence type="ECO:0000313" key="18">
    <source>
        <dbReference type="Proteomes" id="UP000494040"/>
    </source>
</evidence>
<dbReference type="EC" id="2.-.-.-" evidence="14"/>
<dbReference type="SUPFAM" id="SSF53649">
    <property type="entry name" value="Alkaline phosphatase-like"/>
    <property type="match status" value="1"/>
</dbReference>
<feature type="transmembrane region" description="Helical" evidence="14">
    <location>
        <begin position="578"/>
        <end position="597"/>
    </location>
</feature>
<evidence type="ECO:0000256" key="2">
    <source>
        <dbReference type="ARBA" id="ARBA00004477"/>
    </source>
</evidence>
<evidence type="ECO:0000259" key="16">
    <source>
        <dbReference type="Pfam" id="PF04987"/>
    </source>
</evidence>
<dbReference type="OMA" id="QSYFHRE"/>
<evidence type="ECO:0000313" key="17">
    <source>
        <dbReference type="EnsemblMetazoa" id="XP_014255430.1"/>
    </source>
</evidence>
<dbReference type="OrthoDB" id="2748310at2759"/>
<evidence type="ECO:0000256" key="9">
    <source>
        <dbReference type="ARBA" id="ARBA00022692"/>
    </source>
</evidence>
<accession>A0A8I6S3P1</accession>
<dbReference type="UniPathway" id="UPA00196"/>
<evidence type="ECO:0000256" key="11">
    <source>
        <dbReference type="ARBA" id="ARBA00022989"/>
    </source>
</evidence>
<evidence type="ECO:0000256" key="6">
    <source>
        <dbReference type="ARBA" id="ARBA00020831"/>
    </source>
</evidence>
<organism evidence="17 18">
    <name type="scientific">Cimex lectularius</name>
    <name type="common">Bed bug</name>
    <name type="synonym">Acanthia lectularia</name>
    <dbReference type="NCBI Taxonomy" id="79782"/>
    <lineage>
        <taxon>Eukaryota</taxon>
        <taxon>Metazoa</taxon>
        <taxon>Ecdysozoa</taxon>
        <taxon>Arthropoda</taxon>
        <taxon>Hexapoda</taxon>
        <taxon>Insecta</taxon>
        <taxon>Pterygota</taxon>
        <taxon>Neoptera</taxon>
        <taxon>Paraneoptera</taxon>
        <taxon>Hemiptera</taxon>
        <taxon>Heteroptera</taxon>
        <taxon>Panheteroptera</taxon>
        <taxon>Cimicomorpha</taxon>
        <taxon>Cimicidae</taxon>
        <taxon>Cimex</taxon>
    </lineage>
</organism>
<evidence type="ECO:0000256" key="3">
    <source>
        <dbReference type="ARBA" id="ARBA00004687"/>
    </source>
</evidence>
<keyword evidence="18" id="KW-1185">Reference proteome</keyword>
<dbReference type="InterPro" id="IPR000917">
    <property type="entry name" value="Sulfatase_N"/>
</dbReference>
<comment type="subcellular location">
    <subcellularLocation>
        <location evidence="2 14">Endoplasmic reticulum membrane</location>
        <topology evidence="2 14">Multi-pass membrane protein</topology>
    </subcellularLocation>
</comment>
<feature type="transmembrane region" description="Helical" evidence="14">
    <location>
        <begin position="670"/>
        <end position="688"/>
    </location>
</feature>
<name>A0A8I6S3P1_CIMLE</name>
<keyword evidence="11 14" id="KW-1133">Transmembrane helix</keyword>
<dbReference type="KEGG" id="clec:106669990"/>
<feature type="transmembrane region" description="Helical" evidence="14">
    <location>
        <begin position="839"/>
        <end position="859"/>
    </location>
</feature>
<feature type="domain" description="Sulfatase N-terminal" evidence="15">
    <location>
        <begin position="177"/>
        <end position="293"/>
    </location>
</feature>
<keyword evidence="8 14" id="KW-0808">Transferase</keyword>
<protein>
    <recommendedName>
        <fullName evidence="6 14">GPI ethanolamine phosphate transferase 1</fullName>
        <ecNumber evidence="14">2.-.-.-</ecNumber>
    </recommendedName>
</protein>
<dbReference type="CDD" id="cd16020">
    <property type="entry name" value="GPI_EPT_1"/>
    <property type="match status" value="1"/>
</dbReference>
<feature type="transmembrane region" description="Helical" evidence="14">
    <location>
        <begin position="6"/>
        <end position="24"/>
    </location>
</feature>
<keyword evidence="10 14" id="KW-0256">Endoplasmic reticulum</keyword>
<dbReference type="EnsemblMetazoa" id="XM_014399944.2">
    <property type="protein sequence ID" value="XP_014255430.1"/>
    <property type="gene ID" value="LOC106669990"/>
</dbReference>
<comment type="cofactor">
    <cofactor evidence="1">
        <name>Ca(2+)</name>
        <dbReference type="ChEBI" id="CHEBI:29108"/>
    </cofactor>
</comment>
<reference evidence="17" key="1">
    <citation type="submission" date="2022-01" db="UniProtKB">
        <authorList>
            <consortium name="EnsemblMetazoa"/>
        </authorList>
    </citation>
    <scope>IDENTIFICATION</scope>
</reference>
<dbReference type="InterPro" id="IPR017850">
    <property type="entry name" value="Alkaline_phosphatase_core_sf"/>
</dbReference>
<evidence type="ECO:0000256" key="10">
    <source>
        <dbReference type="ARBA" id="ARBA00022824"/>
    </source>
</evidence>
<feature type="transmembrane region" description="Helical" evidence="14">
    <location>
        <begin position="472"/>
        <end position="492"/>
    </location>
</feature>
<feature type="domain" description="GPI ethanolamine phosphate transferase 1 C-terminal" evidence="16">
    <location>
        <begin position="427"/>
        <end position="863"/>
    </location>
</feature>